<dbReference type="AlphaFoldDB" id="A0A254T8I6"/>
<feature type="region of interest" description="Disordered" evidence="1">
    <location>
        <begin position="69"/>
        <end position="97"/>
    </location>
</feature>
<feature type="signal peptide" evidence="2">
    <location>
        <begin position="1"/>
        <end position="21"/>
    </location>
</feature>
<proteinExistence type="predicted"/>
<evidence type="ECO:0000313" key="3">
    <source>
        <dbReference type="EMBL" id="OWW18949.1"/>
    </source>
</evidence>
<keyword evidence="4" id="KW-1185">Reference proteome</keyword>
<sequence length="152" mass="17075">MRKAALLFLALGLALSLPASAVFKCRTGDTVTYRDTPCDGGELLDLKTAPVSGDGEGERQAARDKKMLNNLERERHKHEAAEQRELKRASRESAVRHKKCAAHARRQRLAKEDAARAVGIANEKARRKVERITAEYEAECGRWYERELGFAK</sequence>
<accession>A0A254T8I6</accession>
<gene>
    <name evidence="3" type="ORF">AYR66_05080</name>
</gene>
<dbReference type="EMBL" id="LSTO01000001">
    <property type="protein sequence ID" value="OWW18949.1"/>
    <property type="molecule type" value="Genomic_DNA"/>
</dbReference>
<name>A0A254T8I6_9BURK</name>
<dbReference type="Proteomes" id="UP000197535">
    <property type="component" value="Unassembled WGS sequence"/>
</dbReference>
<organism evidence="3 4">
    <name type="scientific">Noviherbaspirillum denitrificans</name>
    <dbReference type="NCBI Taxonomy" id="1968433"/>
    <lineage>
        <taxon>Bacteria</taxon>
        <taxon>Pseudomonadati</taxon>
        <taxon>Pseudomonadota</taxon>
        <taxon>Betaproteobacteria</taxon>
        <taxon>Burkholderiales</taxon>
        <taxon>Oxalobacteraceae</taxon>
        <taxon>Noviherbaspirillum</taxon>
    </lineage>
</organism>
<evidence type="ECO:0008006" key="5">
    <source>
        <dbReference type="Google" id="ProtNLM"/>
    </source>
</evidence>
<keyword evidence="2" id="KW-0732">Signal</keyword>
<protein>
    <recommendedName>
        <fullName evidence="5">DUF4124 domain-containing protein</fullName>
    </recommendedName>
</protein>
<reference evidence="3 4" key="1">
    <citation type="submission" date="2016-02" db="EMBL/GenBank/DDBJ databases">
        <authorList>
            <person name="Wen L."/>
            <person name="He K."/>
            <person name="Yang H."/>
        </authorList>
    </citation>
    <scope>NUCLEOTIDE SEQUENCE [LARGE SCALE GENOMIC DNA]</scope>
    <source>
        <strain evidence="3 4">TSA40</strain>
    </source>
</reference>
<comment type="caution">
    <text evidence="3">The sequence shown here is derived from an EMBL/GenBank/DDBJ whole genome shotgun (WGS) entry which is preliminary data.</text>
</comment>
<feature type="compositionally biased region" description="Basic and acidic residues" evidence="1">
    <location>
        <begin position="69"/>
        <end position="95"/>
    </location>
</feature>
<feature type="chain" id="PRO_5012084024" description="DUF4124 domain-containing protein" evidence="2">
    <location>
        <begin position="22"/>
        <end position="152"/>
    </location>
</feature>
<evidence type="ECO:0000256" key="1">
    <source>
        <dbReference type="SAM" id="MobiDB-lite"/>
    </source>
</evidence>
<evidence type="ECO:0000313" key="4">
    <source>
        <dbReference type="Proteomes" id="UP000197535"/>
    </source>
</evidence>
<evidence type="ECO:0000256" key="2">
    <source>
        <dbReference type="SAM" id="SignalP"/>
    </source>
</evidence>